<dbReference type="RefSeq" id="WP_251874602.1">
    <property type="nucleotide sequence ID" value="NZ_CP098755.1"/>
</dbReference>
<name>A0ABY4WKD3_9BACL</name>
<keyword evidence="2" id="KW-0732">Signal</keyword>
<feature type="signal peptide" evidence="2">
    <location>
        <begin position="1"/>
        <end position="27"/>
    </location>
</feature>
<protein>
    <recommendedName>
        <fullName evidence="5">DUF5050 domain-containing protein</fullName>
    </recommendedName>
</protein>
<evidence type="ECO:0000256" key="1">
    <source>
        <dbReference type="SAM" id="MobiDB-lite"/>
    </source>
</evidence>
<organism evidence="3 4">
    <name type="scientific">Brevibacillus ruminantium</name>
    <dbReference type="NCBI Taxonomy" id="2950604"/>
    <lineage>
        <taxon>Bacteria</taxon>
        <taxon>Bacillati</taxon>
        <taxon>Bacillota</taxon>
        <taxon>Bacilli</taxon>
        <taxon>Bacillales</taxon>
        <taxon>Paenibacillaceae</taxon>
        <taxon>Brevibacillus</taxon>
    </lineage>
</organism>
<dbReference type="SUPFAM" id="SSF69304">
    <property type="entry name" value="Tricorn protease N-terminal domain"/>
    <property type="match status" value="1"/>
</dbReference>
<keyword evidence="4" id="KW-1185">Reference proteome</keyword>
<feature type="region of interest" description="Disordered" evidence="1">
    <location>
        <begin position="612"/>
        <end position="633"/>
    </location>
</feature>
<dbReference type="Gene3D" id="2.120.10.30">
    <property type="entry name" value="TolB, C-terminal domain"/>
    <property type="match status" value="1"/>
</dbReference>
<reference evidence="3" key="1">
    <citation type="submission" date="2022-06" db="EMBL/GenBank/DDBJ databases">
        <title>Genome sequencing of Brevibacillus sp. BB3-R1.</title>
        <authorList>
            <person name="Heo J."/>
            <person name="Lee D."/>
            <person name="Won M."/>
            <person name="Han B.-H."/>
            <person name="Hong S.-B."/>
            <person name="Kwon S.-W."/>
        </authorList>
    </citation>
    <scope>NUCLEOTIDE SEQUENCE</scope>
    <source>
        <strain evidence="3">BB3-R1</strain>
    </source>
</reference>
<accession>A0ABY4WKD3</accession>
<dbReference type="EMBL" id="CP098755">
    <property type="protein sequence ID" value="USG67503.1"/>
    <property type="molecule type" value="Genomic_DNA"/>
</dbReference>
<proteinExistence type="predicted"/>
<evidence type="ECO:0000313" key="4">
    <source>
        <dbReference type="Proteomes" id="UP001056500"/>
    </source>
</evidence>
<dbReference type="PANTHER" id="PTHR36842">
    <property type="entry name" value="PROTEIN TOLB HOMOLOG"/>
    <property type="match status" value="1"/>
</dbReference>
<dbReference type="InterPro" id="IPR011042">
    <property type="entry name" value="6-blade_b-propeller_TolB-like"/>
</dbReference>
<dbReference type="SUPFAM" id="SSF82171">
    <property type="entry name" value="DPP6 N-terminal domain-like"/>
    <property type="match status" value="1"/>
</dbReference>
<sequence length="705" mass="81170">MKRGRIRGLMAAVLLVTSLWGGTSAFAASEIRVDAAQPSVSSAGIDVSHDYAVWIVSGEKTITLYDIHNRSESKIGDKSSGKKEPRVDGKYVAWIDDRHGDGDVYLYDIDRKKETRVTTGKVSAERLDLAENMLVWSDKRDGNIYLYDIKNGTEKRVSSSGRATNPTVSGSYVAWEDRRDRNADIYYYDISRNKELPAVVESGDQTNPSIYLDEIVYENHKGSEVNIYLHEIGSTRDKRLSDDSGDNLQPQIYSNTYMYTNNNKLYFGKVSRADAKVIVKDVYHRVAPRMAEDYIIFIKRDDDQNMMVYLYDTDEDDLVQIGGMAGEPTQPAGDDRYVVYINEARREASVVLHDLKNKKSKVISKANTQASRPLVSSPYVVWYDEDDETLMSYNIRTGKLERAVDRNASPDYKMYELAGNKLLWVDYGRRYDIMLTDLSTGRTTNLDSLRDEPLSLDLNENYALWVHGGSRDATVILYDFDRGREEEVRRNIEIEGASLGDDFVVWSEYSNSTRSYDLFYYDIDRQRTNLVLRYNDKDQIEPQASRNVIFFKDNRMSNKSTDYYYELYDMDSDSYLDELWSEKAKVDQPRIGGNRLVWIDNRNSTPAVYTSEFDRPRYDDDDDDDDNGGVQPGDYRDYKLMAALQDDDFIDEIVRYDLSKLYFVFNTGTSKEKSILFMTGLNDTDLLFDLIEQSPVDQIVIRAYK</sequence>
<dbReference type="InterPro" id="IPR027618">
    <property type="entry name" value="Beta_prop_Msarc"/>
</dbReference>
<dbReference type="NCBIfam" id="TIGR04275">
    <property type="entry name" value="beta_prop_Msarc"/>
    <property type="match status" value="2"/>
</dbReference>
<dbReference type="PANTHER" id="PTHR36842:SF1">
    <property type="entry name" value="PROTEIN TOLB"/>
    <property type="match status" value="1"/>
</dbReference>
<feature type="chain" id="PRO_5045228531" description="DUF5050 domain-containing protein" evidence="2">
    <location>
        <begin position="28"/>
        <end position="705"/>
    </location>
</feature>
<evidence type="ECO:0000313" key="3">
    <source>
        <dbReference type="EMBL" id="USG67503.1"/>
    </source>
</evidence>
<evidence type="ECO:0008006" key="5">
    <source>
        <dbReference type="Google" id="ProtNLM"/>
    </source>
</evidence>
<evidence type="ECO:0000256" key="2">
    <source>
        <dbReference type="SAM" id="SignalP"/>
    </source>
</evidence>
<gene>
    <name evidence="3" type="ORF">NDK47_09615</name>
</gene>
<dbReference type="Proteomes" id="UP001056500">
    <property type="component" value="Chromosome"/>
</dbReference>